<dbReference type="EC" id="2.3.1.-" evidence="5"/>
<dbReference type="GO" id="GO:0016746">
    <property type="term" value="F:acyltransferase activity"/>
    <property type="evidence" value="ECO:0007669"/>
    <property type="project" value="UniProtKB-KW"/>
</dbReference>
<keyword evidence="1 5" id="KW-0808">Transferase</keyword>
<dbReference type="SUPFAM" id="SSF55729">
    <property type="entry name" value="Acyl-CoA N-acyltransferases (Nat)"/>
    <property type="match status" value="2"/>
</dbReference>
<feature type="region of interest" description="Disordered" evidence="3">
    <location>
        <begin position="32"/>
        <end position="54"/>
    </location>
</feature>
<evidence type="ECO:0000259" key="4">
    <source>
        <dbReference type="PROSITE" id="PS51186"/>
    </source>
</evidence>
<reference evidence="6" key="1">
    <citation type="journal article" date="2019" name="Int. J. Syst. Evol. Microbiol.">
        <title>The Global Catalogue of Microorganisms (GCM) 10K type strain sequencing project: providing services to taxonomists for standard genome sequencing and annotation.</title>
        <authorList>
            <consortium name="The Broad Institute Genomics Platform"/>
            <consortium name="The Broad Institute Genome Sequencing Center for Infectious Disease"/>
            <person name="Wu L."/>
            <person name="Ma J."/>
        </authorList>
    </citation>
    <scope>NUCLEOTIDE SEQUENCE [LARGE SCALE GENOMIC DNA]</scope>
    <source>
        <strain evidence="6">KCTC 33842</strain>
    </source>
</reference>
<dbReference type="InterPro" id="IPR050832">
    <property type="entry name" value="Bact_Acetyltransf"/>
</dbReference>
<feature type="compositionally biased region" description="Basic and acidic residues" evidence="3">
    <location>
        <begin position="41"/>
        <end position="52"/>
    </location>
</feature>
<dbReference type="Pfam" id="PF00583">
    <property type="entry name" value="Acetyltransf_1"/>
    <property type="match status" value="2"/>
</dbReference>
<evidence type="ECO:0000313" key="5">
    <source>
        <dbReference type="EMBL" id="MFD2609236.1"/>
    </source>
</evidence>
<dbReference type="EMBL" id="JBHUMK010000031">
    <property type="protein sequence ID" value="MFD2609236.1"/>
    <property type="molecule type" value="Genomic_DNA"/>
</dbReference>
<gene>
    <name evidence="5" type="ORF">ACFSR9_07260</name>
</gene>
<dbReference type="Gene3D" id="3.40.630.30">
    <property type="match status" value="1"/>
</dbReference>
<dbReference type="PANTHER" id="PTHR43877">
    <property type="entry name" value="AMINOALKYLPHOSPHONATE N-ACETYLTRANSFERASE-RELATED-RELATED"/>
    <property type="match status" value="1"/>
</dbReference>
<proteinExistence type="predicted"/>
<protein>
    <submittedName>
        <fullName evidence="5">GNAT family N-acetyltransferase</fullName>
        <ecNumber evidence="5">2.3.1.-</ecNumber>
    </submittedName>
</protein>
<dbReference type="RefSeq" id="WP_386844444.1">
    <property type="nucleotide sequence ID" value="NZ_JBHUMK010000031.1"/>
</dbReference>
<name>A0ABW5P1N4_9DEIO</name>
<dbReference type="InterPro" id="IPR016181">
    <property type="entry name" value="Acyl_CoA_acyltransferase"/>
</dbReference>
<evidence type="ECO:0000256" key="1">
    <source>
        <dbReference type="ARBA" id="ARBA00022679"/>
    </source>
</evidence>
<feature type="domain" description="N-acetyltransferase" evidence="4">
    <location>
        <begin position="171"/>
        <end position="326"/>
    </location>
</feature>
<sequence length="326" mass="35536">METPPPQLGGYRFRAATPEDLPALAAFLTQAHPDSPTDLGTLERNDSFRRPGEPFQRTLAERGGVLVGVGETGVPRSHSYPGWLALGVDVLPGEQGGPLPAALLAHAEAFARAHGATTLLTTVKENWPEKALLEASGYVEHDRMWNSVLDLRTLEFTRFAAQEAKAAASGVQIRTLAQEGGLGTEAQQRRLYALFHALLSDVPSAAPISVWPFEVWQERYVPHLKHPEGVFLAVAPGGEWVGLTELHTPRSAHPHMLQNGLTGVRQEWRGHGLGLALKLTAARAALQRGFTHARTNNHSRNRPMLGINEALGFVREEASVTLRRDV</sequence>
<dbReference type="PROSITE" id="PS51186">
    <property type="entry name" value="GNAT"/>
    <property type="match status" value="2"/>
</dbReference>
<feature type="domain" description="N-acetyltransferase" evidence="4">
    <location>
        <begin position="11"/>
        <end position="155"/>
    </location>
</feature>
<dbReference type="Proteomes" id="UP001597475">
    <property type="component" value="Unassembled WGS sequence"/>
</dbReference>
<accession>A0ABW5P1N4</accession>
<evidence type="ECO:0000256" key="3">
    <source>
        <dbReference type="SAM" id="MobiDB-lite"/>
    </source>
</evidence>
<evidence type="ECO:0000256" key="2">
    <source>
        <dbReference type="ARBA" id="ARBA00023315"/>
    </source>
</evidence>
<keyword evidence="6" id="KW-1185">Reference proteome</keyword>
<evidence type="ECO:0000313" key="6">
    <source>
        <dbReference type="Proteomes" id="UP001597475"/>
    </source>
</evidence>
<organism evidence="5 6">
    <name type="scientific">Deinococcus taklimakanensis</name>
    <dbReference type="NCBI Taxonomy" id="536443"/>
    <lineage>
        <taxon>Bacteria</taxon>
        <taxon>Thermotogati</taxon>
        <taxon>Deinococcota</taxon>
        <taxon>Deinococci</taxon>
        <taxon>Deinococcales</taxon>
        <taxon>Deinococcaceae</taxon>
        <taxon>Deinococcus</taxon>
    </lineage>
</organism>
<comment type="caution">
    <text evidence="5">The sequence shown here is derived from an EMBL/GenBank/DDBJ whole genome shotgun (WGS) entry which is preliminary data.</text>
</comment>
<keyword evidence="2 5" id="KW-0012">Acyltransferase</keyword>
<dbReference type="InterPro" id="IPR000182">
    <property type="entry name" value="GNAT_dom"/>
</dbReference>